<keyword evidence="2" id="KW-1185">Reference proteome</keyword>
<evidence type="ECO:0000313" key="2">
    <source>
        <dbReference type="Proteomes" id="UP001497680"/>
    </source>
</evidence>
<sequence length="372" mass="40785">MARLLPKTLLALLIAAVSGTALQPRQQIDDRCCFNLASVGTADNVTHKAVVESQRGDLILGDSFQQGSFCLDRASKTVQDSLKHNCFMEGPDYQFNCYQGAFSNTTFDAIIHDGKAYLGYDDGAGFFYACPSVNVNATNQLYNIYSNSKPDTDGCELVSLELTDVLDTCFFANSPPPDMRINVTRPAEIIEDAAPATPPTECIPKKSKQAIAPFRTLIRNEVTDRITYGSKGELAPASITPTNMTTFYFELPSRRTPTSKWCSLEFRMPECSALPEGYPCYKFSGVEHMLQQNAGFTVSRMGQLPGWNDTEVRHVFPGQTTTIGLFECGLAAGPHGWFAHSVRDFVLEFAQAGVGPNAKFQDGVGAWVVECE</sequence>
<proteinExistence type="predicted"/>
<gene>
    <name evidence="1" type="ORF">F4821DRAFT_274709</name>
</gene>
<evidence type="ECO:0000313" key="1">
    <source>
        <dbReference type="EMBL" id="KAI6090525.1"/>
    </source>
</evidence>
<organism evidence="1 2">
    <name type="scientific">Hypoxylon rubiginosum</name>
    <dbReference type="NCBI Taxonomy" id="110542"/>
    <lineage>
        <taxon>Eukaryota</taxon>
        <taxon>Fungi</taxon>
        <taxon>Dikarya</taxon>
        <taxon>Ascomycota</taxon>
        <taxon>Pezizomycotina</taxon>
        <taxon>Sordariomycetes</taxon>
        <taxon>Xylariomycetidae</taxon>
        <taxon>Xylariales</taxon>
        <taxon>Hypoxylaceae</taxon>
        <taxon>Hypoxylon</taxon>
    </lineage>
</organism>
<protein>
    <submittedName>
        <fullName evidence="1">Uncharacterized protein</fullName>
    </submittedName>
</protein>
<accession>A0ACC0DCS3</accession>
<comment type="caution">
    <text evidence="1">The sequence shown here is derived from an EMBL/GenBank/DDBJ whole genome shotgun (WGS) entry which is preliminary data.</text>
</comment>
<dbReference type="Proteomes" id="UP001497680">
    <property type="component" value="Unassembled WGS sequence"/>
</dbReference>
<name>A0ACC0DCS3_9PEZI</name>
<dbReference type="EMBL" id="MU394290">
    <property type="protein sequence ID" value="KAI6090525.1"/>
    <property type="molecule type" value="Genomic_DNA"/>
</dbReference>
<reference evidence="1 2" key="1">
    <citation type="journal article" date="2022" name="New Phytol.">
        <title>Ecological generalism drives hyperdiversity of secondary metabolite gene clusters in xylarialean endophytes.</title>
        <authorList>
            <person name="Franco M.E.E."/>
            <person name="Wisecaver J.H."/>
            <person name="Arnold A.E."/>
            <person name="Ju Y.M."/>
            <person name="Slot J.C."/>
            <person name="Ahrendt S."/>
            <person name="Moore L.P."/>
            <person name="Eastman K.E."/>
            <person name="Scott K."/>
            <person name="Konkel Z."/>
            <person name="Mondo S.J."/>
            <person name="Kuo A."/>
            <person name="Hayes R.D."/>
            <person name="Haridas S."/>
            <person name="Andreopoulos B."/>
            <person name="Riley R."/>
            <person name="LaButti K."/>
            <person name="Pangilinan J."/>
            <person name="Lipzen A."/>
            <person name="Amirebrahimi M."/>
            <person name="Yan J."/>
            <person name="Adam C."/>
            <person name="Keymanesh K."/>
            <person name="Ng V."/>
            <person name="Louie K."/>
            <person name="Northen T."/>
            <person name="Drula E."/>
            <person name="Henrissat B."/>
            <person name="Hsieh H.M."/>
            <person name="Youens-Clark K."/>
            <person name="Lutzoni F."/>
            <person name="Miadlikowska J."/>
            <person name="Eastwood D.C."/>
            <person name="Hamelin R.C."/>
            <person name="Grigoriev I.V."/>
            <person name="U'Ren J.M."/>
        </authorList>
    </citation>
    <scope>NUCLEOTIDE SEQUENCE [LARGE SCALE GENOMIC DNA]</scope>
    <source>
        <strain evidence="1 2">ER1909</strain>
    </source>
</reference>